<dbReference type="Proteomes" id="UP000805649">
    <property type="component" value="Unassembled WGS sequence"/>
</dbReference>
<evidence type="ECO:0000313" key="1">
    <source>
        <dbReference type="EMBL" id="KAL0934478.1"/>
    </source>
</evidence>
<proteinExistence type="predicted"/>
<comment type="caution">
    <text evidence="1">The sequence shown here is derived from an EMBL/GenBank/DDBJ whole genome shotgun (WGS) entry which is preliminary data.</text>
</comment>
<name>A0ACC3YRB2_COLTU</name>
<accession>A0ACC3YRB2</accession>
<dbReference type="EMBL" id="VUJX02000007">
    <property type="protein sequence ID" value="KAL0934478.1"/>
    <property type="molecule type" value="Genomic_DNA"/>
</dbReference>
<protein>
    <submittedName>
        <fullName evidence="1">L-psp endoribonuclease family protein</fullName>
    </submittedName>
</protein>
<organism evidence="1 2">
    <name type="scientific">Colletotrichum truncatum</name>
    <name type="common">Anthracnose fungus</name>
    <name type="synonym">Colletotrichum capsici</name>
    <dbReference type="NCBI Taxonomy" id="5467"/>
    <lineage>
        <taxon>Eukaryota</taxon>
        <taxon>Fungi</taxon>
        <taxon>Dikarya</taxon>
        <taxon>Ascomycota</taxon>
        <taxon>Pezizomycotina</taxon>
        <taxon>Sordariomycetes</taxon>
        <taxon>Hypocreomycetidae</taxon>
        <taxon>Glomerellales</taxon>
        <taxon>Glomerellaceae</taxon>
        <taxon>Colletotrichum</taxon>
        <taxon>Colletotrichum truncatum species complex</taxon>
    </lineage>
</organism>
<gene>
    <name evidence="1" type="ORF">CTRU02_211277</name>
</gene>
<keyword evidence="2" id="KW-1185">Reference proteome</keyword>
<sequence length="51" mass="5881">MQVFTNVDLNLKTAGVKGWSQVFRVTSYHVSMTDEALEICVQDFKKYMTGY</sequence>
<reference evidence="1 2" key="1">
    <citation type="journal article" date="2020" name="Phytopathology">
        <title>Genome Sequence Resources of Colletotrichum truncatum, C. plurivorum, C. musicola, and C. sojae: Four Species Pathogenic to Soybean (Glycine max).</title>
        <authorList>
            <person name="Rogerio F."/>
            <person name="Boufleur T.R."/>
            <person name="Ciampi-Guillardi M."/>
            <person name="Sukno S.A."/>
            <person name="Thon M.R."/>
            <person name="Massola Junior N.S."/>
            <person name="Baroncelli R."/>
        </authorList>
    </citation>
    <scope>NUCLEOTIDE SEQUENCE [LARGE SCALE GENOMIC DNA]</scope>
    <source>
        <strain evidence="1 2">CMES1059</strain>
    </source>
</reference>
<evidence type="ECO:0000313" key="2">
    <source>
        <dbReference type="Proteomes" id="UP000805649"/>
    </source>
</evidence>